<dbReference type="Pfam" id="PF13231">
    <property type="entry name" value="PMT_2"/>
    <property type="match status" value="1"/>
</dbReference>
<keyword evidence="2" id="KW-1003">Cell membrane</keyword>
<sequence>MKYLPFLPKFICTGRKFILPSRWFSRRTLSFFIDRVLSFVVRWMIYMALAVLLAAAFLNIQYGIDHISMIAVFSVDEAFAIQLVSQNLQQNRLDPQGFYNYGYFYHSLVFYTAAFLGNLGYKIDGRLLAYLFRWISLASYGLLLFLGYKLTKLLTRDRLFSLCTTLFLASVPGVYSWAQQTHPDMLQAVLVTAAAYVACRRHNLIHVIGATLIAGLAFSTKYTGIFIFPFVVLPYLFSEIEREHQKNGTFQLKDWGKMLYIAIGMSVVFVSVWLITNPTVLQNSSEVLKDILFEKRHVSWGDGRAEPKNPLLWLSLLFHQFGVAGSMLLLLGIAVLIGVLIKKTFRRRSLFCDPVERNLLMLLLYSSTGLAYLMFQVNLRQDRYILHLIPILVVLGFVGLYRCIHDSAILKKRKNLFSVALLVIILPLCPATIQTQQDASHKYEHQYLKATTWIEEHYPPDTHILADNYSYRSPRLSQFMYVWGVEPEALEYAQPKLIIINKTLSGRWSWKKTGTKYHRMPLCMKIPRLSSLRILEKMRPANSRSPHHKLL</sequence>
<keyword evidence="5 8" id="KW-0812">Transmembrane</keyword>
<keyword evidence="6 8" id="KW-1133">Transmembrane helix</keyword>
<evidence type="ECO:0000256" key="2">
    <source>
        <dbReference type="ARBA" id="ARBA00022475"/>
    </source>
</evidence>
<keyword evidence="3" id="KW-0328">Glycosyltransferase</keyword>
<feature type="transmembrane region" description="Helical" evidence="8">
    <location>
        <begin position="127"/>
        <end position="147"/>
    </location>
</feature>
<feature type="transmembrane region" description="Helical" evidence="8">
    <location>
        <begin position="36"/>
        <end position="60"/>
    </location>
</feature>
<evidence type="ECO:0000256" key="5">
    <source>
        <dbReference type="ARBA" id="ARBA00022692"/>
    </source>
</evidence>
<name>A0A2G6KHZ9_9BACT</name>
<feature type="domain" description="Glycosyltransferase RgtA/B/C/D-like" evidence="9">
    <location>
        <begin position="114"/>
        <end position="247"/>
    </location>
</feature>
<feature type="transmembrane region" description="Helical" evidence="8">
    <location>
        <begin position="159"/>
        <end position="178"/>
    </location>
</feature>
<feature type="transmembrane region" description="Helical" evidence="8">
    <location>
        <begin position="204"/>
        <end position="237"/>
    </location>
</feature>
<dbReference type="InterPro" id="IPR038731">
    <property type="entry name" value="RgtA/B/C-like"/>
</dbReference>
<evidence type="ECO:0000313" key="11">
    <source>
        <dbReference type="Proteomes" id="UP000230821"/>
    </source>
</evidence>
<dbReference type="PANTHER" id="PTHR33908:SF11">
    <property type="entry name" value="MEMBRANE PROTEIN"/>
    <property type="match status" value="1"/>
</dbReference>
<dbReference type="InterPro" id="IPR050297">
    <property type="entry name" value="LipidA_mod_glycosyltrf_83"/>
</dbReference>
<proteinExistence type="predicted"/>
<reference evidence="10 11" key="1">
    <citation type="submission" date="2017-10" db="EMBL/GenBank/DDBJ databases">
        <title>Novel microbial diversity and functional potential in the marine mammal oral microbiome.</title>
        <authorList>
            <person name="Dudek N.K."/>
            <person name="Sun C.L."/>
            <person name="Burstein D."/>
            <person name="Kantor R.S."/>
            <person name="Aliaga Goltsman D.S."/>
            <person name="Bik E.M."/>
            <person name="Thomas B.C."/>
            <person name="Banfield J.F."/>
            <person name="Relman D.A."/>
        </authorList>
    </citation>
    <scope>NUCLEOTIDE SEQUENCE [LARGE SCALE GENOMIC DNA]</scope>
    <source>
        <strain evidence="10">DOLJORAL78_47_16</strain>
    </source>
</reference>
<dbReference type="PANTHER" id="PTHR33908">
    <property type="entry name" value="MANNOSYLTRANSFERASE YKCB-RELATED"/>
    <property type="match status" value="1"/>
</dbReference>
<comment type="subcellular location">
    <subcellularLocation>
        <location evidence="1">Cell membrane</location>
        <topology evidence="1">Multi-pass membrane protein</topology>
    </subcellularLocation>
</comment>
<evidence type="ECO:0000313" key="10">
    <source>
        <dbReference type="EMBL" id="PIE35287.1"/>
    </source>
</evidence>
<feature type="transmembrane region" description="Helical" evidence="8">
    <location>
        <begin position="385"/>
        <end position="404"/>
    </location>
</feature>
<dbReference type="AlphaFoldDB" id="A0A2G6KHZ9"/>
<feature type="transmembrane region" description="Helical" evidence="8">
    <location>
        <begin position="258"/>
        <end position="276"/>
    </location>
</feature>
<feature type="transmembrane region" description="Helical" evidence="8">
    <location>
        <begin position="416"/>
        <end position="433"/>
    </location>
</feature>
<feature type="transmembrane region" description="Helical" evidence="8">
    <location>
        <begin position="362"/>
        <end position="379"/>
    </location>
</feature>
<dbReference type="Proteomes" id="UP000230821">
    <property type="component" value="Unassembled WGS sequence"/>
</dbReference>
<protein>
    <recommendedName>
        <fullName evidence="9">Glycosyltransferase RgtA/B/C/D-like domain-containing protein</fullName>
    </recommendedName>
</protein>
<keyword evidence="4" id="KW-0808">Transferase</keyword>
<dbReference type="GO" id="GO:0016763">
    <property type="term" value="F:pentosyltransferase activity"/>
    <property type="evidence" value="ECO:0007669"/>
    <property type="project" value="TreeGrafter"/>
</dbReference>
<accession>A0A2G6KHZ9</accession>
<comment type="caution">
    <text evidence="10">The sequence shown here is derived from an EMBL/GenBank/DDBJ whole genome shotgun (WGS) entry which is preliminary data.</text>
</comment>
<dbReference type="EMBL" id="PDSK01000048">
    <property type="protein sequence ID" value="PIE35287.1"/>
    <property type="molecule type" value="Genomic_DNA"/>
</dbReference>
<feature type="transmembrane region" description="Helical" evidence="8">
    <location>
        <begin position="97"/>
        <end position="121"/>
    </location>
</feature>
<evidence type="ECO:0000256" key="3">
    <source>
        <dbReference type="ARBA" id="ARBA00022676"/>
    </source>
</evidence>
<gene>
    <name evidence="10" type="ORF">CSA56_04705</name>
</gene>
<evidence type="ECO:0000256" key="6">
    <source>
        <dbReference type="ARBA" id="ARBA00022989"/>
    </source>
</evidence>
<evidence type="ECO:0000259" key="9">
    <source>
        <dbReference type="Pfam" id="PF13231"/>
    </source>
</evidence>
<evidence type="ECO:0000256" key="7">
    <source>
        <dbReference type="ARBA" id="ARBA00023136"/>
    </source>
</evidence>
<keyword evidence="7 8" id="KW-0472">Membrane</keyword>
<organism evidence="10 11">
    <name type="scientific">candidate division KSB3 bacterium</name>
    <dbReference type="NCBI Taxonomy" id="2044937"/>
    <lineage>
        <taxon>Bacteria</taxon>
        <taxon>candidate division KSB3</taxon>
    </lineage>
</organism>
<dbReference type="GO" id="GO:0009103">
    <property type="term" value="P:lipopolysaccharide biosynthetic process"/>
    <property type="evidence" value="ECO:0007669"/>
    <property type="project" value="UniProtKB-ARBA"/>
</dbReference>
<evidence type="ECO:0000256" key="8">
    <source>
        <dbReference type="SAM" id="Phobius"/>
    </source>
</evidence>
<evidence type="ECO:0000256" key="1">
    <source>
        <dbReference type="ARBA" id="ARBA00004651"/>
    </source>
</evidence>
<feature type="transmembrane region" description="Helical" evidence="8">
    <location>
        <begin position="317"/>
        <end position="341"/>
    </location>
</feature>
<evidence type="ECO:0000256" key="4">
    <source>
        <dbReference type="ARBA" id="ARBA00022679"/>
    </source>
</evidence>
<dbReference type="GO" id="GO:0005886">
    <property type="term" value="C:plasma membrane"/>
    <property type="evidence" value="ECO:0007669"/>
    <property type="project" value="UniProtKB-SubCell"/>
</dbReference>